<dbReference type="SUPFAM" id="SSF55781">
    <property type="entry name" value="GAF domain-like"/>
    <property type="match status" value="1"/>
</dbReference>
<dbReference type="InterPro" id="IPR029016">
    <property type="entry name" value="GAF-like_dom_sf"/>
</dbReference>
<evidence type="ECO:0000256" key="1">
    <source>
        <dbReference type="ARBA" id="ARBA00023015"/>
    </source>
</evidence>
<name>A0ABN2Y7K5_9ACTN</name>
<dbReference type="EMBL" id="BAAAQQ010000007">
    <property type="protein sequence ID" value="GAA2121431.1"/>
    <property type="molecule type" value="Genomic_DNA"/>
</dbReference>
<comment type="caution">
    <text evidence="4">The sequence shown here is derived from an EMBL/GenBank/DDBJ whole genome shotgun (WGS) entry which is preliminary data.</text>
</comment>
<dbReference type="InterPro" id="IPR005561">
    <property type="entry name" value="ANTAR"/>
</dbReference>
<proteinExistence type="predicted"/>
<dbReference type="SMART" id="SM01012">
    <property type="entry name" value="ANTAR"/>
    <property type="match status" value="1"/>
</dbReference>
<dbReference type="Proteomes" id="UP001500575">
    <property type="component" value="Unassembled WGS sequence"/>
</dbReference>
<evidence type="ECO:0000259" key="3">
    <source>
        <dbReference type="PROSITE" id="PS50921"/>
    </source>
</evidence>
<dbReference type="Gene3D" id="1.10.10.10">
    <property type="entry name" value="Winged helix-like DNA-binding domain superfamily/Winged helix DNA-binding domain"/>
    <property type="match status" value="1"/>
</dbReference>
<protein>
    <submittedName>
        <fullName evidence="4">GAF domain-containing protein</fullName>
    </submittedName>
</protein>
<dbReference type="PROSITE" id="PS50921">
    <property type="entry name" value="ANTAR"/>
    <property type="match status" value="1"/>
</dbReference>
<dbReference type="Pfam" id="PF13185">
    <property type="entry name" value="GAF_2"/>
    <property type="match status" value="1"/>
</dbReference>
<dbReference type="RefSeq" id="WP_344303122.1">
    <property type="nucleotide sequence ID" value="NZ_BAAAQQ010000007.1"/>
</dbReference>
<evidence type="ECO:0000256" key="2">
    <source>
        <dbReference type="ARBA" id="ARBA00023163"/>
    </source>
</evidence>
<evidence type="ECO:0000313" key="5">
    <source>
        <dbReference type="Proteomes" id="UP001500575"/>
    </source>
</evidence>
<reference evidence="4 5" key="1">
    <citation type="journal article" date="2019" name="Int. J. Syst. Evol. Microbiol.">
        <title>The Global Catalogue of Microorganisms (GCM) 10K type strain sequencing project: providing services to taxonomists for standard genome sequencing and annotation.</title>
        <authorList>
            <consortium name="The Broad Institute Genomics Platform"/>
            <consortium name="The Broad Institute Genome Sequencing Center for Infectious Disease"/>
            <person name="Wu L."/>
            <person name="Ma J."/>
        </authorList>
    </citation>
    <scope>NUCLEOTIDE SEQUENCE [LARGE SCALE GENOMIC DNA]</scope>
    <source>
        <strain evidence="4 5">JCM 16021</strain>
    </source>
</reference>
<accession>A0ABN2Y7K5</accession>
<gene>
    <name evidence="4" type="ORF">GCM10009843_15650</name>
</gene>
<keyword evidence="2" id="KW-0804">Transcription</keyword>
<evidence type="ECO:0000313" key="4">
    <source>
        <dbReference type="EMBL" id="GAA2121431.1"/>
    </source>
</evidence>
<dbReference type="InterPro" id="IPR003018">
    <property type="entry name" value="GAF"/>
</dbReference>
<organism evidence="4 5">
    <name type="scientific">Nocardioides bigeumensis</name>
    <dbReference type="NCBI Taxonomy" id="433657"/>
    <lineage>
        <taxon>Bacteria</taxon>
        <taxon>Bacillati</taxon>
        <taxon>Actinomycetota</taxon>
        <taxon>Actinomycetes</taxon>
        <taxon>Propionibacteriales</taxon>
        <taxon>Nocardioidaceae</taxon>
        <taxon>Nocardioides</taxon>
    </lineage>
</organism>
<keyword evidence="5" id="KW-1185">Reference proteome</keyword>
<dbReference type="Gene3D" id="3.30.450.40">
    <property type="match status" value="1"/>
</dbReference>
<dbReference type="Pfam" id="PF03861">
    <property type="entry name" value="ANTAR"/>
    <property type="match status" value="1"/>
</dbReference>
<keyword evidence="1" id="KW-0805">Transcription regulation</keyword>
<dbReference type="InterPro" id="IPR036388">
    <property type="entry name" value="WH-like_DNA-bd_sf"/>
</dbReference>
<sequence length="246" mass="26076">MVDGSPTDASRDRDWAAELVEAQPSRDGHGVADRLHRVCNAGIEGLALDGAAVTLRAGAMSEAVAASSGDTARSLAQLEFDLGEGPARECWDRRRPVLVPDLTRPTDGLWPAFAPAALACGTHAAFGLPLQVGAARFGALTLYSAAPRHLQPDERARALVLAEIATEMLLDSATASADGEMDPNLKRVLDVRGEIYQAQGMVMVSLGVGLPEALARMRAYAFVEGRELLDVSLDIIDGRLHLEDGN</sequence>
<feature type="domain" description="ANTAR" evidence="3">
    <location>
        <begin position="175"/>
        <end position="236"/>
    </location>
</feature>